<dbReference type="GO" id="GO:0017056">
    <property type="term" value="F:structural constituent of nuclear pore"/>
    <property type="evidence" value="ECO:0007669"/>
    <property type="project" value="TreeGrafter"/>
</dbReference>
<dbReference type="STRING" id="45354.A0A1L0BG50"/>
<keyword evidence="4 9" id="KW-0509">mRNA transport</keyword>
<keyword evidence="11" id="KW-1185">Reference proteome</keyword>
<evidence type="ECO:0000256" key="6">
    <source>
        <dbReference type="ARBA" id="ARBA00023010"/>
    </source>
</evidence>
<evidence type="ECO:0000313" key="11">
    <source>
        <dbReference type="Proteomes" id="UP000182334"/>
    </source>
</evidence>
<evidence type="ECO:0000256" key="7">
    <source>
        <dbReference type="ARBA" id="ARBA00023132"/>
    </source>
</evidence>
<comment type="function">
    <text evidence="9">Functions as a component of the nuclear pore complex (NPC).</text>
</comment>
<dbReference type="EMBL" id="LT635757">
    <property type="protein sequence ID" value="SGZ50067.1"/>
    <property type="molecule type" value="Genomic_DNA"/>
</dbReference>
<evidence type="ECO:0000256" key="8">
    <source>
        <dbReference type="ARBA" id="ARBA00023242"/>
    </source>
</evidence>
<evidence type="ECO:0000256" key="1">
    <source>
        <dbReference type="ARBA" id="ARBA00004567"/>
    </source>
</evidence>
<dbReference type="OrthoDB" id="17644at2759"/>
<accession>A0A1L0BG50</accession>
<evidence type="ECO:0000256" key="3">
    <source>
        <dbReference type="ARBA" id="ARBA00022448"/>
    </source>
</evidence>
<evidence type="ECO:0000256" key="5">
    <source>
        <dbReference type="ARBA" id="ARBA00022927"/>
    </source>
</evidence>
<keyword evidence="7 9" id="KW-0906">Nuclear pore complex</keyword>
<keyword evidence="9" id="KW-0472">Membrane</keyword>
<dbReference type="GO" id="GO:0006406">
    <property type="term" value="P:mRNA export from nucleus"/>
    <property type="evidence" value="ECO:0007669"/>
    <property type="project" value="TreeGrafter"/>
</dbReference>
<dbReference type="PANTHER" id="PTHR13373">
    <property type="entry name" value="FROUNT PROTEIN-RELATED"/>
    <property type="match status" value="1"/>
</dbReference>
<keyword evidence="5 9" id="KW-0653">Protein transport</keyword>
<evidence type="ECO:0000256" key="2">
    <source>
        <dbReference type="ARBA" id="ARBA00005573"/>
    </source>
</evidence>
<dbReference type="GO" id="GO:0031080">
    <property type="term" value="C:nuclear pore outer ring"/>
    <property type="evidence" value="ECO:0007669"/>
    <property type="project" value="TreeGrafter"/>
</dbReference>
<comment type="similarity">
    <text evidence="2 9">Belongs to the nucleoporin Nup85 family.</text>
</comment>
<protein>
    <recommendedName>
        <fullName evidence="9">Nuclear pore complex protein Nup85</fullName>
    </recommendedName>
</protein>
<dbReference type="Pfam" id="PF07575">
    <property type="entry name" value="Nucleopor_Nup85"/>
    <property type="match status" value="1"/>
</dbReference>
<evidence type="ECO:0000256" key="4">
    <source>
        <dbReference type="ARBA" id="ARBA00022816"/>
    </source>
</evidence>
<reference evidence="10 11" key="1">
    <citation type="submission" date="2016-10" db="EMBL/GenBank/DDBJ databases">
        <authorList>
            <person name="de Groot N.N."/>
        </authorList>
    </citation>
    <scope>NUCLEOTIDE SEQUENCE [LARGE SCALE GENOMIC DNA]</scope>
    <source>
        <strain evidence="10 11">CBS 141442</strain>
    </source>
</reference>
<comment type="subunit">
    <text evidence="9">Component of the nuclear pore complex (NPC).</text>
</comment>
<keyword evidence="6 9" id="KW-0811">Translocation</keyword>
<dbReference type="PANTHER" id="PTHR13373:SF21">
    <property type="entry name" value="NUCLEAR PORE COMPLEX PROTEIN NUP85"/>
    <property type="match status" value="1"/>
</dbReference>
<evidence type="ECO:0000313" key="10">
    <source>
        <dbReference type="EMBL" id="SGZ50067.1"/>
    </source>
</evidence>
<dbReference type="Proteomes" id="UP000182334">
    <property type="component" value="Chromosome II"/>
</dbReference>
<name>A0A1L0BG50_9ASCO</name>
<dbReference type="AlphaFoldDB" id="A0A1L0BG50"/>
<dbReference type="GO" id="GO:0031965">
    <property type="term" value="C:nuclear membrane"/>
    <property type="evidence" value="ECO:0007669"/>
    <property type="project" value="UniProtKB-UniRule"/>
</dbReference>
<organism evidence="10 11">
    <name type="scientific">Sungouiella intermedia</name>
    <dbReference type="NCBI Taxonomy" id="45354"/>
    <lineage>
        <taxon>Eukaryota</taxon>
        <taxon>Fungi</taxon>
        <taxon>Dikarya</taxon>
        <taxon>Ascomycota</taxon>
        <taxon>Saccharomycotina</taxon>
        <taxon>Pichiomycetes</taxon>
        <taxon>Metschnikowiaceae</taxon>
        <taxon>Sungouiella</taxon>
    </lineage>
</organism>
<dbReference type="GO" id="GO:0045893">
    <property type="term" value="P:positive regulation of DNA-templated transcription"/>
    <property type="evidence" value="ECO:0007669"/>
    <property type="project" value="TreeGrafter"/>
</dbReference>
<comment type="subcellular location">
    <subcellularLocation>
        <location evidence="1 9">Nucleus</location>
        <location evidence="1 9">Nuclear pore complex</location>
    </subcellularLocation>
</comment>
<evidence type="ECO:0000256" key="9">
    <source>
        <dbReference type="RuleBase" id="RU365073"/>
    </source>
</evidence>
<keyword evidence="8 9" id="KW-0539">Nucleus</keyword>
<keyword evidence="3 9" id="KW-0813">Transport</keyword>
<dbReference type="InterPro" id="IPR011502">
    <property type="entry name" value="Nucleoporin_Nup85"/>
</dbReference>
<gene>
    <name evidence="10" type="ORF">SAMEA4029010_CIC11G00000001732</name>
</gene>
<proteinExistence type="inferred from homology"/>
<dbReference type="GO" id="GO:0006606">
    <property type="term" value="P:protein import into nucleus"/>
    <property type="evidence" value="ECO:0007669"/>
    <property type="project" value="TreeGrafter"/>
</dbReference>
<sequence>MQFADIEMLDIPDDLSVTLMSQTESMSDSPQDKVEKSKEYPTVQEWLHGGPDLKFQFDENEYKRSARHKDDFSHAQTVYITQLYKIVEDLSNNNVTQVDLDELDEPVGVITLAKDIGNNCDREYKIAKINEAFGKILDAFNVFYDTVKEIVDDEDAAAYEDLLSLLDCIQANTFAITEKQKPELIIRWINRYDPKPDNLFIDAVMYDTPQPYLHPLFWNLYLGDLLTRGMFPQAVLSLQNSKYDELKDTCPELHTIISDLITVLDAYTSMALKGQFAEWKYTVCGYRDNFKKQKALITDARHIAIASQIHDLLCVISGLPKTISGFVTSWYEMYGALALYQVRDDDSVYDEYFKLAIAEKGSNSAIKLEQDFCDLLTQKYLRVILAIDSYDTPTAAYVSKLFELKGLLTNYYDDLATKSLKESGTLFHRLISDYLLTRHAYECFEVHLLVPVGVGLLLNPVVTPSSDSLTRNRQVISEFLPHYECFTNDDMEWAMTVCAKLNLTDTIKKLYLKQGEKSLKEGHIFEALNMLVNCYEDVSSSDGTSAAMTKIHYIAWELLFQDCLLNSTPVPDELIQNIVTNNIDSTFEVHPVIRQCLSPYAVLVEYFSHLGEAKFFSKNISRLFHLIRFKYMPQKFVPLLLAQLLPFFAEDQFELPQLIVIIELIDSVELQAKGHEEELEELYQYAIENVPENVPQDWRNALKEQGKEIPGTVTQLLKQIRKHIVVKIGQVYIK</sequence>